<comment type="caution">
    <text evidence="3">The sequence shown here is derived from an EMBL/GenBank/DDBJ whole genome shotgun (WGS) entry which is preliminary data.</text>
</comment>
<dbReference type="GO" id="GO:0005886">
    <property type="term" value="C:plasma membrane"/>
    <property type="evidence" value="ECO:0007669"/>
    <property type="project" value="TreeGrafter"/>
</dbReference>
<dbReference type="PANTHER" id="PTHR34821:SF2">
    <property type="entry name" value="INNER MEMBRANE PROTEIN YDCZ"/>
    <property type="match status" value="1"/>
</dbReference>
<keyword evidence="1" id="KW-1133">Transmembrane helix</keyword>
<keyword evidence="1" id="KW-0472">Membrane</keyword>
<keyword evidence="1" id="KW-0812">Transmembrane</keyword>
<dbReference type="Pfam" id="PF04657">
    <property type="entry name" value="DMT_YdcZ"/>
    <property type="match status" value="1"/>
</dbReference>
<feature type="chain" id="PRO_5012062903" description="EamA-like transporter family protein" evidence="2">
    <location>
        <begin position="22"/>
        <end position="148"/>
    </location>
</feature>
<evidence type="ECO:0000256" key="2">
    <source>
        <dbReference type="SAM" id="SignalP"/>
    </source>
</evidence>
<dbReference type="InterPro" id="IPR006750">
    <property type="entry name" value="YdcZ"/>
</dbReference>
<evidence type="ECO:0000256" key="1">
    <source>
        <dbReference type="SAM" id="Phobius"/>
    </source>
</evidence>
<feature type="transmembrane region" description="Helical" evidence="1">
    <location>
        <begin position="71"/>
        <end position="91"/>
    </location>
</feature>
<gene>
    <name evidence="3" type="ORF">CJF39_06310</name>
</gene>
<evidence type="ECO:0008006" key="5">
    <source>
        <dbReference type="Google" id="ProtNLM"/>
    </source>
</evidence>
<proteinExistence type="predicted"/>
<reference evidence="3 4" key="1">
    <citation type="submission" date="2017-08" db="EMBL/GenBank/DDBJ databases">
        <title>Genomic and metabolic characterisation of spoilage-associated Pseudomonas species.</title>
        <authorList>
            <person name="Stanborough T."/>
            <person name="Fegan N."/>
            <person name="Powell S.M."/>
            <person name="Singh T."/>
            <person name="Tamplin M.L."/>
            <person name="Chandry P.S."/>
        </authorList>
    </citation>
    <scope>NUCLEOTIDE SEQUENCE [LARGE SCALE GENOMIC DNA]</scope>
    <source>
        <strain evidence="3 4">L1802</strain>
    </source>
</reference>
<dbReference type="Proteomes" id="UP000215788">
    <property type="component" value="Unassembled WGS sequence"/>
</dbReference>
<organism evidence="3 4">
    <name type="scientific">Pseudomonas lundensis</name>
    <dbReference type="NCBI Taxonomy" id="86185"/>
    <lineage>
        <taxon>Bacteria</taxon>
        <taxon>Pseudomonadati</taxon>
        <taxon>Pseudomonadota</taxon>
        <taxon>Gammaproteobacteria</taxon>
        <taxon>Pseudomonadales</taxon>
        <taxon>Pseudomonadaceae</taxon>
        <taxon>Pseudomonas</taxon>
    </lineage>
</organism>
<name>A0A266NCR5_9PSED</name>
<dbReference type="PANTHER" id="PTHR34821">
    <property type="entry name" value="INNER MEMBRANE PROTEIN YDCZ"/>
    <property type="match status" value="1"/>
</dbReference>
<feature type="transmembrane region" description="Helical" evidence="1">
    <location>
        <begin position="37"/>
        <end position="59"/>
    </location>
</feature>
<dbReference type="EMBL" id="NQKI01000007">
    <property type="protein sequence ID" value="OZY60203.1"/>
    <property type="molecule type" value="Genomic_DNA"/>
</dbReference>
<feature type="transmembrane region" description="Helical" evidence="1">
    <location>
        <begin position="129"/>
        <end position="146"/>
    </location>
</feature>
<dbReference type="AlphaFoldDB" id="A0A266NCR5"/>
<sequence length="148" mass="15544">MSLLVSIALSLLAGFAVPLQAGTNAKLGVLLGHPLWATAVSLVVSCIAVMVVMLIFKVPRPTIGALQEGPWWIWFGGIAGVLYITAALILVPKLGALNFIMAVIIGQLTISVIIDYFGLVGLPKQPLNVQKMIGISVVLAGFLIAVRS</sequence>
<evidence type="ECO:0000313" key="3">
    <source>
        <dbReference type="EMBL" id="OZY60203.1"/>
    </source>
</evidence>
<feature type="transmembrane region" description="Helical" evidence="1">
    <location>
        <begin position="97"/>
        <end position="117"/>
    </location>
</feature>
<accession>A0A266NCR5</accession>
<protein>
    <recommendedName>
        <fullName evidence="5">EamA-like transporter family protein</fullName>
    </recommendedName>
</protein>
<keyword evidence="2" id="KW-0732">Signal</keyword>
<dbReference type="RefSeq" id="WP_094992637.1">
    <property type="nucleotide sequence ID" value="NZ_NQKI01000007.1"/>
</dbReference>
<feature type="signal peptide" evidence="2">
    <location>
        <begin position="1"/>
        <end position="21"/>
    </location>
</feature>
<evidence type="ECO:0000313" key="4">
    <source>
        <dbReference type="Proteomes" id="UP000215788"/>
    </source>
</evidence>
<dbReference type="OrthoDB" id="7864805at2"/>